<proteinExistence type="predicted"/>
<reference evidence="2 3" key="1">
    <citation type="submission" date="2018-03" db="EMBL/GenBank/DDBJ databases">
        <authorList>
            <person name="Keele B.F."/>
        </authorList>
    </citation>
    <scope>NUCLEOTIDE SEQUENCE [LARGE SCALE GENOMIC DNA]</scope>
    <source>
        <strain evidence="2 3">CECT 8504</strain>
    </source>
</reference>
<evidence type="ECO:0000313" key="3">
    <source>
        <dbReference type="Proteomes" id="UP000244912"/>
    </source>
</evidence>
<evidence type="ECO:0000313" key="2">
    <source>
        <dbReference type="EMBL" id="SPJ24931.1"/>
    </source>
</evidence>
<accession>A0A2R8BXP3</accession>
<keyword evidence="3" id="KW-1185">Reference proteome</keyword>
<dbReference type="Proteomes" id="UP000244912">
    <property type="component" value="Unassembled WGS sequence"/>
</dbReference>
<dbReference type="RefSeq" id="WP_181375801.1">
    <property type="nucleotide sequence ID" value="NZ_ONZF01000006.1"/>
</dbReference>
<sequence length="158" mass="16428">MIRLTALLLAGIGVTLSVAGRDLDRPMDSDAGVDMARAQTDLTDPTPGLLALDDEAGAIQRAVAATETYTPGAAQASTANAQDAVASTDSTAWPTATVNANRVNLRAGPSTGNEVLDQVVRDQTVEILGTTNDGWAEVRVVKSGLTAYIFDRFLTPQG</sequence>
<dbReference type="AlphaFoldDB" id="A0A2R8BXP3"/>
<protein>
    <recommendedName>
        <fullName evidence="1">SH3b domain-containing protein</fullName>
    </recommendedName>
</protein>
<dbReference type="InterPro" id="IPR003646">
    <property type="entry name" value="SH3-like_bac-type"/>
</dbReference>
<name>A0A2R8BXP3_9RHOB</name>
<evidence type="ECO:0000259" key="1">
    <source>
        <dbReference type="PROSITE" id="PS51781"/>
    </source>
</evidence>
<dbReference type="EMBL" id="ONZF01000006">
    <property type="protein sequence ID" value="SPJ24931.1"/>
    <property type="molecule type" value="Genomic_DNA"/>
</dbReference>
<dbReference type="Gene3D" id="2.30.30.40">
    <property type="entry name" value="SH3 Domains"/>
    <property type="match status" value="1"/>
</dbReference>
<dbReference type="Pfam" id="PF08239">
    <property type="entry name" value="SH3_3"/>
    <property type="match status" value="1"/>
</dbReference>
<feature type="domain" description="SH3b" evidence="1">
    <location>
        <begin position="93"/>
        <end position="158"/>
    </location>
</feature>
<organism evidence="2 3">
    <name type="scientific">Palleronia abyssalis</name>
    <dbReference type="NCBI Taxonomy" id="1501240"/>
    <lineage>
        <taxon>Bacteria</taxon>
        <taxon>Pseudomonadati</taxon>
        <taxon>Pseudomonadota</taxon>
        <taxon>Alphaproteobacteria</taxon>
        <taxon>Rhodobacterales</taxon>
        <taxon>Roseobacteraceae</taxon>
        <taxon>Palleronia</taxon>
    </lineage>
</organism>
<dbReference type="PROSITE" id="PS51781">
    <property type="entry name" value="SH3B"/>
    <property type="match status" value="1"/>
</dbReference>
<gene>
    <name evidence="2" type="ORF">PAA8504_02773</name>
</gene>